<dbReference type="PANTHER" id="PTHR42899">
    <property type="entry name" value="SPERMATOGENESIS-ASSOCIATED PROTEIN 20"/>
    <property type="match status" value="1"/>
</dbReference>
<dbReference type="PANTHER" id="PTHR42899:SF1">
    <property type="entry name" value="SPERMATOGENESIS-ASSOCIATED PROTEIN 20"/>
    <property type="match status" value="1"/>
</dbReference>
<keyword evidence="3" id="KW-1185">Reference proteome</keyword>
<evidence type="ECO:0000313" key="2">
    <source>
        <dbReference type="EMBL" id="BDV42487.1"/>
    </source>
</evidence>
<evidence type="ECO:0000313" key="3">
    <source>
        <dbReference type="Proteomes" id="UP001317705"/>
    </source>
</evidence>
<dbReference type="SUPFAM" id="SSF52833">
    <property type="entry name" value="Thioredoxin-like"/>
    <property type="match status" value="1"/>
</dbReference>
<organism evidence="2 3">
    <name type="scientific">Geotalea uraniireducens</name>
    <dbReference type="NCBI Taxonomy" id="351604"/>
    <lineage>
        <taxon>Bacteria</taxon>
        <taxon>Pseudomonadati</taxon>
        <taxon>Thermodesulfobacteriota</taxon>
        <taxon>Desulfuromonadia</taxon>
        <taxon>Geobacterales</taxon>
        <taxon>Geobacteraceae</taxon>
        <taxon>Geotalea</taxon>
    </lineage>
</organism>
<dbReference type="InterPro" id="IPR004879">
    <property type="entry name" value="Ssp411-like_TRX"/>
</dbReference>
<dbReference type="Pfam" id="PF03190">
    <property type="entry name" value="Thioredox_DsbH"/>
    <property type="match status" value="1"/>
</dbReference>
<sequence>MNEQGVPPGEEGRLARILAVDRQALPADGGDEFNRLIFASSPYLLQHADNPVDWYPWGDEAFARARSEDRPIFLSIGYATCHWCHVMARESFVDRAVAAVINRHFVAIKVDREERPDIDALYMRVAQMMNGSGGWPLTIIMTPDRQPFFAATYLPKEPREGMPGLTEILDRIAAVWRDHRELVRQNCAAIMAGVQRVAERPAASGAGGEPALHEARRQLAAICDREYGGFGAAPKFPMALSVSLLLRYAARFADDDAAAMAATSLTAMRRGGIWDQLGGGIHRYCVDRQWLIPHFEKMLYDQALCAMAYLEMFQYSGRVGYREAAVAIGDFVLRELAAPGGGFYSALDADSNGEEGGYYLWTPAGIREVLGTVDGDRCCRLFGVTAQGNFAGKNVLHLPLPFDEAARREGLAPEAFAAAAEEWRRTLLARREERRRPFRDEKLITGWNGLMIGALARTFLVSGDERFLRAAEVALAVIRTELTTQSGRLLRSKHRGAGDVPAFLDDYAAVIFGLLELSEATLDPARLGEAGRLADEMLRLFGGGPAGLYDTGDDTETVLFRRADLYDGAIPAGNSLAATVLVRLGRLSGETRFETTGCGIVTALLSDASRQPLAFSQLLIASDILDGEPMECTVEGEGDPGGLRDMLRVLGGRYLPGRIVRLADAATGSAPGGRKAAVRVCARGACHPAVESAAELEALLDRLAGWRHVP</sequence>
<dbReference type="InterPro" id="IPR036249">
    <property type="entry name" value="Thioredoxin-like_sf"/>
</dbReference>
<dbReference type="PIRSF" id="PIRSF006402">
    <property type="entry name" value="UCP006402_thioredoxin"/>
    <property type="match status" value="1"/>
</dbReference>
<evidence type="ECO:0000259" key="1">
    <source>
        <dbReference type="Pfam" id="PF03190"/>
    </source>
</evidence>
<dbReference type="EMBL" id="AP027151">
    <property type="protein sequence ID" value="BDV42487.1"/>
    <property type="molecule type" value="Genomic_DNA"/>
</dbReference>
<accession>A0ABN6VST4</accession>
<dbReference type="CDD" id="cd02955">
    <property type="entry name" value="SSP411"/>
    <property type="match status" value="1"/>
</dbReference>
<name>A0ABN6VST4_9BACT</name>
<feature type="domain" description="Spermatogenesis-associated protein 20-like TRX" evidence="1">
    <location>
        <begin position="34"/>
        <end position="192"/>
    </location>
</feature>
<dbReference type="InterPro" id="IPR024705">
    <property type="entry name" value="Ssp411"/>
</dbReference>
<gene>
    <name evidence="2" type="primary">yyaL</name>
    <name evidence="2" type="ORF">GURASL_14100</name>
</gene>
<proteinExistence type="predicted"/>
<protein>
    <submittedName>
        <fullName evidence="2">Thioredoxin</fullName>
    </submittedName>
</protein>
<dbReference type="SUPFAM" id="SSF48208">
    <property type="entry name" value="Six-hairpin glycosidases"/>
    <property type="match status" value="1"/>
</dbReference>
<dbReference type="InterPro" id="IPR008928">
    <property type="entry name" value="6-hairpin_glycosidase_sf"/>
</dbReference>
<reference evidence="2 3" key="1">
    <citation type="submission" date="2022-12" db="EMBL/GenBank/DDBJ databases">
        <title>Polyphasic characterization of Geotalea uranireducens NIT-SL11 newly isolated from a complex of sewage sludge and microbially reduced graphene oxide.</title>
        <authorList>
            <person name="Xie L."/>
            <person name="Yoshida N."/>
            <person name="Meng L."/>
        </authorList>
    </citation>
    <scope>NUCLEOTIDE SEQUENCE [LARGE SCALE GENOMIC DNA]</scope>
    <source>
        <strain evidence="2 3">NIT-SL11</strain>
    </source>
</reference>
<dbReference type="Gene3D" id="3.40.30.10">
    <property type="entry name" value="Glutaredoxin"/>
    <property type="match status" value="1"/>
</dbReference>
<dbReference type="Proteomes" id="UP001317705">
    <property type="component" value="Chromosome"/>
</dbReference>
<dbReference type="RefSeq" id="WP_282002971.1">
    <property type="nucleotide sequence ID" value="NZ_AP027151.1"/>
</dbReference>